<dbReference type="Gene3D" id="1.10.3720.10">
    <property type="entry name" value="MetI-like"/>
    <property type="match status" value="1"/>
</dbReference>
<evidence type="ECO:0000313" key="10">
    <source>
        <dbReference type="Proteomes" id="UP000250796"/>
    </source>
</evidence>
<protein>
    <submittedName>
        <fullName evidence="9">Binding-protein-dependent transport systems inner membrane component</fullName>
    </submittedName>
</protein>
<dbReference type="SUPFAM" id="SSF161098">
    <property type="entry name" value="MetI-like"/>
    <property type="match status" value="1"/>
</dbReference>
<dbReference type="InterPro" id="IPR035906">
    <property type="entry name" value="MetI-like_sf"/>
</dbReference>
<evidence type="ECO:0000313" key="9">
    <source>
        <dbReference type="EMBL" id="SSC13712.1"/>
    </source>
</evidence>
<name>A0A7Z7LGU6_9BACT</name>
<keyword evidence="10" id="KW-1185">Reference proteome</keyword>
<evidence type="ECO:0000256" key="4">
    <source>
        <dbReference type="ARBA" id="ARBA00022692"/>
    </source>
</evidence>
<evidence type="ECO:0000256" key="1">
    <source>
        <dbReference type="ARBA" id="ARBA00004651"/>
    </source>
</evidence>
<dbReference type="InterPro" id="IPR025966">
    <property type="entry name" value="OppC_N"/>
</dbReference>
<dbReference type="InterPro" id="IPR000515">
    <property type="entry name" value="MetI-like"/>
</dbReference>
<dbReference type="PROSITE" id="PS50928">
    <property type="entry name" value="ABC_TM1"/>
    <property type="match status" value="1"/>
</dbReference>
<comment type="similarity">
    <text evidence="7">Belongs to the binding-protein-dependent transport system permease family.</text>
</comment>
<keyword evidence="3" id="KW-1003">Cell membrane</keyword>
<evidence type="ECO:0000256" key="2">
    <source>
        <dbReference type="ARBA" id="ARBA00022448"/>
    </source>
</evidence>
<dbReference type="Pfam" id="PF00528">
    <property type="entry name" value="BPD_transp_1"/>
    <property type="match status" value="1"/>
</dbReference>
<accession>A0A7Z7LGU6</accession>
<comment type="subcellular location">
    <subcellularLocation>
        <location evidence="1 7">Cell membrane</location>
        <topology evidence="1 7">Multi-pass membrane protein</topology>
    </subcellularLocation>
</comment>
<feature type="transmembrane region" description="Helical" evidence="7">
    <location>
        <begin position="15"/>
        <end position="36"/>
    </location>
</feature>
<dbReference type="PANTHER" id="PTHR43386:SF1">
    <property type="entry name" value="D,D-DIPEPTIDE TRANSPORT SYSTEM PERMEASE PROTEIN DDPC-RELATED"/>
    <property type="match status" value="1"/>
</dbReference>
<keyword evidence="6 7" id="KW-0472">Membrane</keyword>
<evidence type="ECO:0000256" key="7">
    <source>
        <dbReference type="RuleBase" id="RU363032"/>
    </source>
</evidence>
<dbReference type="RefSeq" id="WP_169699831.1">
    <property type="nucleotide sequence ID" value="NZ_LS974202.1"/>
</dbReference>
<evidence type="ECO:0000256" key="5">
    <source>
        <dbReference type="ARBA" id="ARBA00022989"/>
    </source>
</evidence>
<keyword evidence="5 7" id="KW-1133">Transmembrane helix</keyword>
<dbReference type="CDD" id="cd06261">
    <property type="entry name" value="TM_PBP2"/>
    <property type="match status" value="1"/>
</dbReference>
<evidence type="ECO:0000259" key="8">
    <source>
        <dbReference type="PROSITE" id="PS50928"/>
    </source>
</evidence>
<dbReference type="GO" id="GO:0071916">
    <property type="term" value="F:dipeptide transmembrane transporter activity"/>
    <property type="evidence" value="ECO:0007669"/>
    <property type="project" value="TreeGrafter"/>
</dbReference>
<feature type="transmembrane region" description="Helical" evidence="7">
    <location>
        <begin position="233"/>
        <end position="254"/>
    </location>
</feature>
<proteinExistence type="inferred from homology"/>
<feature type="transmembrane region" description="Helical" evidence="7">
    <location>
        <begin position="291"/>
        <end position="314"/>
    </location>
</feature>
<evidence type="ECO:0000256" key="3">
    <source>
        <dbReference type="ARBA" id="ARBA00022475"/>
    </source>
</evidence>
<feature type="transmembrane region" description="Helical" evidence="7">
    <location>
        <begin position="121"/>
        <end position="148"/>
    </location>
</feature>
<dbReference type="PANTHER" id="PTHR43386">
    <property type="entry name" value="OLIGOPEPTIDE TRANSPORT SYSTEM PERMEASE PROTEIN APPC"/>
    <property type="match status" value="1"/>
</dbReference>
<reference evidence="9 10" key="1">
    <citation type="submission" date="2017-01" db="EMBL/GenBank/DDBJ databases">
        <authorList>
            <person name="Erauso G."/>
        </authorList>
    </citation>
    <scope>NUCLEOTIDE SEQUENCE [LARGE SCALE GENOMIC DNA]</scope>
    <source>
        <strain evidence="9">MESINF1</strain>
    </source>
</reference>
<feature type="domain" description="ABC transmembrane type-1" evidence="8">
    <location>
        <begin position="119"/>
        <end position="311"/>
    </location>
</feature>
<gene>
    <name evidence="9" type="ORF">MESINF_2272</name>
</gene>
<dbReference type="AlphaFoldDB" id="A0A7Z7LGU6"/>
<dbReference type="GO" id="GO:0005886">
    <property type="term" value="C:plasma membrane"/>
    <property type="evidence" value="ECO:0007669"/>
    <property type="project" value="UniProtKB-SubCell"/>
</dbReference>
<organism evidence="9 10">
    <name type="scientific">Mesotoga infera</name>
    <dbReference type="NCBI Taxonomy" id="1236046"/>
    <lineage>
        <taxon>Bacteria</taxon>
        <taxon>Thermotogati</taxon>
        <taxon>Thermotogota</taxon>
        <taxon>Thermotogae</taxon>
        <taxon>Kosmotogales</taxon>
        <taxon>Kosmotogaceae</taxon>
        <taxon>Mesotoga</taxon>
    </lineage>
</organism>
<keyword evidence="4 7" id="KW-0812">Transmembrane</keyword>
<evidence type="ECO:0000256" key="6">
    <source>
        <dbReference type="ARBA" id="ARBA00023136"/>
    </source>
</evidence>
<keyword evidence="2 7" id="KW-0813">Transport</keyword>
<dbReference type="KEGG" id="minf:MESINF_2272"/>
<dbReference type="Pfam" id="PF12911">
    <property type="entry name" value="OppC_N"/>
    <property type="match status" value="1"/>
</dbReference>
<dbReference type="EMBL" id="LS974202">
    <property type="protein sequence ID" value="SSC13712.1"/>
    <property type="molecule type" value="Genomic_DNA"/>
</dbReference>
<sequence>MLKDTFSLFIENRKALLGLIILIFFSGVAIFAPIIAPYDPKTNKVDVMKIVNEEIGRTTTIEREQIDELTERRVYTQSITTTYEKVTTRLPLNAKPSNQHLLGTTKAGQDLFSQMVYGTRITLTVGLVTGLFTTFLALSLALAAGYFGGIVDDVISLFTNVFLVIPSLPLMIVIAAYITVKGVIPIVLILGLTSWPWPTRILRSQVVSLKNRDFVKVARNLGERPLYIVFKEILPNMISLVMASFFSSTMAAIMGEATLEFLGLGNVSVVSWGTILYWAQNSGALLSGAWWWFLPPGICIALIGTSFALMNFAIDEISNPKLRKR</sequence>
<dbReference type="InterPro" id="IPR050366">
    <property type="entry name" value="BP-dependent_transpt_permease"/>
</dbReference>
<dbReference type="Proteomes" id="UP000250796">
    <property type="component" value="Chromosome MESINF"/>
</dbReference>